<dbReference type="EMBL" id="JAEVHI010000003">
    <property type="protein sequence ID" value="KAG5296441.1"/>
    <property type="molecule type" value="Genomic_DNA"/>
</dbReference>
<evidence type="ECO:0000313" key="2">
    <source>
        <dbReference type="EMBL" id="KAG5296441.1"/>
    </source>
</evidence>
<evidence type="ECO:0000313" key="3">
    <source>
        <dbReference type="Proteomes" id="UP000670092"/>
    </source>
</evidence>
<feature type="transmembrane region" description="Helical" evidence="1">
    <location>
        <begin position="37"/>
        <end position="62"/>
    </location>
</feature>
<accession>A0A8H7YSL3</accession>
<keyword evidence="1" id="KW-0812">Transmembrane</keyword>
<comment type="caution">
    <text evidence="2">The sequence shown here is derived from an EMBL/GenBank/DDBJ whole genome shotgun (WGS) entry which is preliminary data.</text>
</comment>
<gene>
    <name evidence="2" type="ORF">I7I52_07104</name>
</gene>
<protein>
    <submittedName>
        <fullName evidence="2">Uncharacterized protein</fullName>
    </submittedName>
</protein>
<proteinExistence type="predicted"/>
<organism evidence="2 3">
    <name type="scientific">Ajellomyces capsulatus</name>
    <name type="common">Darling's disease fungus</name>
    <name type="synonym">Histoplasma capsulatum</name>
    <dbReference type="NCBI Taxonomy" id="5037"/>
    <lineage>
        <taxon>Eukaryota</taxon>
        <taxon>Fungi</taxon>
        <taxon>Dikarya</taxon>
        <taxon>Ascomycota</taxon>
        <taxon>Pezizomycotina</taxon>
        <taxon>Eurotiomycetes</taxon>
        <taxon>Eurotiomycetidae</taxon>
        <taxon>Onygenales</taxon>
        <taxon>Ajellomycetaceae</taxon>
        <taxon>Histoplasma</taxon>
    </lineage>
</organism>
<dbReference type="Proteomes" id="UP000670092">
    <property type="component" value="Unassembled WGS sequence"/>
</dbReference>
<feature type="transmembrane region" description="Helical" evidence="1">
    <location>
        <begin position="82"/>
        <end position="109"/>
    </location>
</feature>
<dbReference type="AlphaFoldDB" id="A0A8H7YSL3"/>
<dbReference type="VEuPathDB" id="FungiDB:I7I52_07104"/>
<keyword evidence="1" id="KW-0472">Membrane</keyword>
<evidence type="ECO:0000256" key="1">
    <source>
        <dbReference type="SAM" id="Phobius"/>
    </source>
</evidence>
<sequence>MDISLNNEIVGETVGEVIDVNVSSGGSIYKDDVMVDVLTLSSVVAFSTLICASTSSAISAPLTVYTFSAALNSTSLAYVNPLFFFHTGFSLASTLLKMLCIFCSSFLYLSHSPSAPTASNKMHFHTQVLYNTIHFTSYLSVASLA</sequence>
<name>A0A8H7YSL3_AJECA</name>
<keyword evidence="1" id="KW-1133">Transmembrane helix</keyword>
<reference evidence="2 3" key="1">
    <citation type="submission" date="2021-01" db="EMBL/GenBank/DDBJ databases">
        <title>Chromosome-level genome assembly of a human fungal pathogen reveals clustering of transcriptionally co-regulated genes.</title>
        <authorList>
            <person name="Voorhies M."/>
            <person name="Cohen S."/>
            <person name="Shea T.P."/>
            <person name="Petrus S."/>
            <person name="Munoz J.F."/>
            <person name="Poplawski S."/>
            <person name="Goldman W.E."/>
            <person name="Michael T."/>
            <person name="Cuomo C.A."/>
            <person name="Sil A."/>
            <person name="Beyhan S."/>
        </authorList>
    </citation>
    <scope>NUCLEOTIDE SEQUENCE [LARGE SCALE GENOMIC DNA]</scope>
    <source>
        <strain evidence="2 3">G184AR</strain>
    </source>
</reference>